<dbReference type="GO" id="GO:0051775">
    <property type="term" value="P:response to redox state"/>
    <property type="evidence" value="ECO:0007669"/>
    <property type="project" value="InterPro"/>
</dbReference>
<evidence type="ECO:0000259" key="7">
    <source>
        <dbReference type="SMART" id="SM00881"/>
    </source>
</evidence>
<dbReference type="NCBIfam" id="NF003996">
    <property type="entry name" value="PRK05472.2-5"/>
    <property type="match status" value="1"/>
</dbReference>
<evidence type="ECO:0000313" key="9">
    <source>
        <dbReference type="Proteomes" id="UP000179243"/>
    </source>
</evidence>
<dbReference type="InterPro" id="IPR003781">
    <property type="entry name" value="CoA-bd"/>
</dbReference>
<dbReference type="SUPFAM" id="SSF51735">
    <property type="entry name" value="NAD(P)-binding Rossmann-fold domains"/>
    <property type="match status" value="1"/>
</dbReference>
<dbReference type="Pfam" id="PF06971">
    <property type="entry name" value="Put_DNA-bind_N"/>
    <property type="match status" value="1"/>
</dbReference>
<dbReference type="GO" id="GO:0045892">
    <property type="term" value="P:negative regulation of DNA-templated transcription"/>
    <property type="evidence" value="ECO:0007669"/>
    <property type="project" value="InterPro"/>
</dbReference>
<comment type="caution">
    <text evidence="8">The sequence shown here is derived from an EMBL/GenBank/DDBJ whole genome shotgun (WGS) entry which is preliminary data.</text>
</comment>
<dbReference type="GO" id="GO:0005737">
    <property type="term" value="C:cytoplasm"/>
    <property type="evidence" value="ECO:0007669"/>
    <property type="project" value="UniProtKB-SubCell"/>
</dbReference>
<accession>A0A1F7F2X9</accession>
<dbReference type="InterPro" id="IPR009718">
    <property type="entry name" value="Rex_DNA-bd_C_dom"/>
</dbReference>
<keyword evidence="5 6" id="KW-0804">Transcription</keyword>
<dbReference type="InterPro" id="IPR036291">
    <property type="entry name" value="NAD(P)-bd_dom_sf"/>
</dbReference>
<dbReference type="HAMAP" id="MF_01131">
    <property type="entry name" value="Rex"/>
    <property type="match status" value="1"/>
</dbReference>
<evidence type="ECO:0000313" key="8">
    <source>
        <dbReference type="EMBL" id="OGK00958.1"/>
    </source>
</evidence>
<proteinExistence type="inferred from homology"/>
<evidence type="ECO:0000256" key="3">
    <source>
        <dbReference type="ARBA" id="ARBA00023015"/>
    </source>
</evidence>
<feature type="binding site" evidence="6">
    <location>
        <begin position="96"/>
        <end position="101"/>
    </location>
    <ligand>
        <name>NAD(+)</name>
        <dbReference type="ChEBI" id="CHEBI:57540"/>
    </ligand>
</feature>
<dbReference type="SMART" id="SM00881">
    <property type="entry name" value="CoA_binding"/>
    <property type="match status" value="1"/>
</dbReference>
<dbReference type="AlphaFoldDB" id="A0A1F7F2X9"/>
<evidence type="ECO:0000256" key="1">
    <source>
        <dbReference type="ARBA" id="ARBA00022490"/>
    </source>
</evidence>
<dbReference type="GO" id="GO:0003700">
    <property type="term" value="F:DNA-binding transcription factor activity"/>
    <property type="evidence" value="ECO:0007669"/>
    <property type="project" value="UniProtKB-UniRule"/>
</dbReference>
<comment type="function">
    <text evidence="6">Modulates transcription in response to changes in cellular NADH/NAD(+) redox state.</text>
</comment>
<feature type="DNA-binding region" description="H-T-H motif" evidence="6">
    <location>
        <begin position="20"/>
        <end position="59"/>
    </location>
</feature>
<dbReference type="Proteomes" id="UP000179243">
    <property type="component" value="Unassembled WGS sequence"/>
</dbReference>
<dbReference type="GO" id="GO:0003677">
    <property type="term" value="F:DNA binding"/>
    <property type="evidence" value="ECO:0007669"/>
    <property type="project" value="UniProtKB-UniRule"/>
</dbReference>
<dbReference type="InterPro" id="IPR036388">
    <property type="entry name" value="WH-like_DNA-bd_sf"/>
</dbReference>
<evidence type="ECO:0000256" key="5">
    <source>
        <dbReference type="ARBA" id="ARBA00023163"/>
    </source>
</evidence>
<dbReference type="NCBIfam" id="NF003994">
    <property type="entry name" value="PRK05472.2-3"/>
    <property type="match status" value="1"/>
</dbReference>
<keyword evidence="3 6" id="KW-0805">Transcription regulation</keyword>
<evidence type="ECO:0000256" key="4">
    <source>
        <dbReference type="ARBA" id="ARBA00023125"/>
    </source>
</evidence>
<keyword evidence="6" id="KW-0520">NAD</keyword>
<dbReference type="InterPro" id="IPR022876">
    <property type="entry name" value="Tscrpt_rep_Rex"/>
</dbReference>
<evidence type="ECO:0000256" key="2">
    <source>
        <dbReference type="ARBA" id="ARBA00022491"/>
    </source>
</evidence>
<keyword evidence="1 6" id="KW-0963">Cytoplasm</keyword>
<gene>
    <name evidence="6" type="primary">rex</name>
    <name evidence="8" type="ORF">A2519_17000</name>
</gene>
<dbReference type="Gene3D" id="3.40.50.720">
    <property type="entry name" value="NAD(P)-binding Rossmann-like Domain"/>
    <property type="match status" value="1"/>
</dbReference>
<dbReference type="SUPFAM" id="SSF46785">
    <property type="entry name" value="Winged helix' DNA-binding domain"/>
    <property type="match status" value="1"/>
</dbReference>
<comment type="subcellular location">
    <subcellularLocation>
        <location evidence="6">Cytoplasm</location>
    </subcellularLocation>
</comment>
<name>A0A1F7F2X9_UNCRA</name>
<dbReference type="Pfam" id="PF02629">
    <property type="entry name" value="CoA_binding"/>
    <property type="match status" value="1"/>
</dbReference>
<dbReference type="PANTHER" id="PTHR35786:SF1">
    <property type="entry name" value="REDOX-SENSING TRANSCRIPTIONAL REPRESSOR REX 1"/>
    <property type="match status" value="1"/>
</dbReference>
<dbReference type="InterPro" id="IPR036390">
    <property type="entry name" value="WH_DNA-bd_sf"/>
</dbReference>
<comment type="subunit">
    <text evidence="6">Homodimer.</text>
</comment>
<keyword evidence="2 6" id="KW-0678">Repressor</keyword>
<sequence length="214" mass="24375">MQRKRIGAAVSKSRIRRLVQYKNVFCRHKELGCSRIYSKTIAESVGITGTQVRKDFSLLKLTGKKRSGYLIDTLLDNIRHILNKNTDENRQVILIGKGNLGSALMKYRGFKKEGFSISAAFDVDPTKCNKRDSFPVLPMGRLKEYVRTNKIKVAILVVPEIAAQQVLDELIVAGIKGVLNFAPCFLHYDERKVLVYNVNLEQELEHLTYFIGDR</sequence>
<reference evidence="8 9" key="1">
    <citation type="journal article" date="2016" name="Nat. Commun.">
        <title>Thousands of microbial genomes shed light on interconnected biogeochemical processes in an aquifer system.</title>
        <authorList>
            <person name="Anantharaman K."/>
            <person name="Brown C.T."/>
            <person name="Hug L.A."/>
            <person name="Sharon I."/>
            <person name="Castelle C.J."/>
            <person name="Probst A.J."/>
            <person name="Thomas B.C."/>
            <person name="Singh A."/>
            <person name="Wilkins M.J."/>
            <person name="Karaoz U."/>
            <person name="Brodie E.L."/>
            <person name="Williams K.H."/>
            <person name="Hubbard S.S."/>
            <person name="Banfield J.F."/>
        </authorList>
    </citation>
    <scope>NUCLEOTIDE SEQUENCE [LARGE SCALE GENOMIC DNA]</scope>
</reference>
<organism evidence="8 9">
    <name type="scientific">Candidatus Raymondbacteria bacterium RIFOXYD12_FULL_49_13</name>
    <dbReference type="NCBI Taxonomy" id="1817890"/>
    <lineage>
        <taxon>Bacteria</taxon>
        <taxon>Raymondiibacteriota</taxon>
    </lineage>
</organism>
<dbReference type="PANTHER" id="PTHR35786">
    <property type="entry name" value="REDOX-SENSING TRANSCRIPTIONAL REPRESSOR REX"/>
    <property type="match status" value="1"/>
</dbReference>
<dbReference type="EMBL" id="MFYX01000136">
    <property type="protein sequence ID" value="OGK00958.1"/>
    <property type="molecule type" value="Genomic_DNA"/>
</dbReference>
<evidence type="ECO:0000256" key="6">
    <source>
        <dbReference type="HAMAP-Rule" id="MF_01131"/>
    </source>
</evidence>
<comment type="similarity">
    <text evidence="6">Belongs to the transcriptional regulatory Rex family.</text>
</comment>
<dbReference type="Gene3D" id="1.10.10.10">
    <property type="entry name" value="Winged helix-like DNA-binding domain superfamily/Winged helix DNA-binding domain"/>
    <property type="match status" value="1"/>
</dbReference>
<dbReference type="NCBIfam" id="NF003995">
    <property type="entry name" value="PRK05472.2-4"/>
    <property type="match status" value="1"/>
</dbReference>
<protein>
    <recommendedName>
        <fullName evidence="6">Redox-sensing transcriptional repressor Rex</fullName>
    </recommendedName>
</protein>
<feature type="domain" description="CoA-binding" evidence="7">
    <location>
        <begin position="85"/>
        <end position="185"/>
    </location>
</feature>
<keyword evidence="4 6" id="KW-0238">DNA-binding</keyword>